<dbReference type="InterPro" id="IPR010706">
    <property type="entry name" value="Fatty_acid_cis-trans_isomerase"/>
</dbReference>
<evidence type="ECO:0000313" key="6">
    <source>
        <dbReference type="EMBL" id="TMO71437.1"/>
    </source>
</evidence>
<dbReference type="Proteomes" id="UP000307164">
    <property type="component" value="Unassembled WGS sequence"/>
</dbReference>
<dbReference type="Proteomes" id="UP000307217">
    <property type="component" value="Unassembled WGS sequence"/>
</dbReference>
<dbReference type="RefSeq" id="WP_138590134.1">
    <property type="nucleotide sequence ID" value="NZ_PNBW01000106.1"/>
</dbReference>
<gene>
    <name evidence="5" type="ORF">CWC19_03785</name>
    <name evidence="6" type="ORF">CWC20_17480</name>
</gene>
<keyword evidence="5" id="KW-0413">Isomerase</keyword>
<evidence type="ECO:0000256" key="2">
    <source>
        <dbReference type="ARBA" id="ARBA00023004"/>
    </source>
</evidence>
<name>A0A5S3VCA7_9GAMM</name>
<dbReference type="GO" id="GO:0016853">
    <property type="term" value="F:isomerase activity"/>
    <property type="evidence" value="ECO:0007669"/>
    <property type="project" value="UniProtKB-KW"/>
</dbReference>
<keyword evidence="1 3" id="KW-0479">Metal-binding</keyword>
<organism evidence="5 8">
    <name type="scientific">Pseudoalteromonas aurantia</name>
    <dbReference type="NCBI Taxonomy" id="43654"/>
    <lineage>
        <taxon>Bacteria</taxon>
        <taxon>Pseudomonadati</taxon>
        <taxon>Pseudomonadota</taxon>
        <taxon>Gammaproteobacteria</taxon>
        <taxon>Alteromonadales</taxon>
        <taxon>Pseudoalteromonadaceae</taxon>
        <taxon>Pseudoalteromonas</taxon>
    </lineage>
</organism>
<dbReference type="InterPro" id="IPR009056">
    <property type="entry name" value="Cyt_c-like_dom"/>
</dbReference>
<sequence>MRQRLWTLLLAVVILSGCAAIGFSKYDDLFGKAQPQARISSNKQGLGAQYLTSVKPVLDTRCVVCHGCYDAPCQLKLTSPEGIDRGVSKERVYDGTRLLAQTPSRLLYDAKDTQTWRDKGFTPVLNERVQTEQANLMGSVLYNSLLLKIRNPMQQQGVLGSEYDFSLDRTQSCANMDEFATLAQRQPHGGMPYGLPAISPSEFNTLATWLRSGAKMAHIGPASDFEKKQVSQWEAFLNQSPFKYQLSARYIYEHWYLANIYFPSENTQRPVNFFKLVRSKTPPGQDIELIATRRPYDEPNTSRVYYRLMHERSTILAKTHMPLALNGHKMRRLYEQFIAADYQVDSLPSYQPKIASNPFKAFAQIPVKSKYQFMLDEAELIIKGYIKGPVCRGQVALNVINDHFWVAFVDPDKNSSAQVSELLLTHDDSLALPASDQSNVLPISSWTKYAAHQHDYLKAKTALANKLLAQRNKLTLDLLWQGEGHNKNAALTVFRHFDSATVVKGFIGQQPKTMWVLDYALFERIHYLLVAGFDVYGNIGHQLNTRLYMDFLRLEGEQNFINLLPKQARKHVKQHWYRRSHISLSEFINRNALWGAQTDIEYVTDTPKDELMTKMEQYLAPILSKEYDYQAVPELFNVLNNLPSQAVNLLPQVSFILQQNKEGNGHSAYTLIHHNAHYNISSLLNETGQRAYHEDTATLVPGFIGDYPEAIWYLPNEAHAEQFVSRIQQILNEAQYADLKADFAIRRTHPQFWQYSDLLHKVAKEYRGIEHGVFDYNRLENR</sequence>
<dbReference type="EMBL" id="PNBX01000013">
    <property type="protein sequence ID" value="TMO69731.1"/>
    <property type="molecule type" value="Genomic_DNA"/>
</dbReference>
<evidence type="ECO:0000259" key="4">
    <source>
        <dbReference type="PROSITE" id="PS51007"/>
    </source>
</evidence>
<dbReference type="GO" id="GO:0046872">
    <property type="term" value="F:metal ion binding"/>
    <property type="evidence" value="ECO:0007669"/>
    <property type="project" value="UniProtKB-KW"/>
</dbReference>
<evidence type="ECO:0000256" key="3">
    <source>
        <dbReference type="PROSITE-ProRule" id="PRU00433"/>
    </source>
</evidence>
<evidence type="ECO:0000256" key="1">
    <source>
        <dbReference type="ARBA" id="ARBA00022723"/>
    </source>
</evidence>
<reference evidence="5" key="3">
    <citation type="submission" date="2019-09" db="EMBL/GenBank/DDBJ databases">
        <title>Co-occurence of chitin degradation, pigmentation and bioactivity in marine Pseudoalteromonas.</title>
        <authorList>
            <person name="Sonnenschein E.C."/>
            <person name="Bech P.K."/>
        </authorList>
    </citation>
    <scope>NUCLEOTIDE SEQUENCE</scope>
    <source>
        <strain evidence="5">S3790</strain>
        <strain evidence="7">S3895</strain>
    </source>
</reference>
<dbReference type="PROSITE" id="PS51007">
    <property type="entry name" value="CYTC"/>
    <property type="match status" value="1"/>
</dbReference>
<dbReference type="OrthoDB" id="9809746at2"/>
<reference evidence="7 8" key="1">
    <citation type="submission" date="2018-01" db="EMBL/GenBank/DDBJ databases">
        <authorList>
            <person name="Paulsen S."/>
            <person name="Gram L.K."/>
        </authorList>
    </citation>
    <scope>NUCLEOTIDE SEQUENCE [LARGE SCALE GENOMIC DNA]</scope>
    <source>
        <strain evidence="5 8">S3790</strain>
        <strain evidence="6 7">S3895</strain>
    </source>
</reference>
<dbReference type="GO" id="GO:0020037">
    <property type="term" value="F:heme binding"/>
    <property type="evidence" value="ECO:0007669"/>
    <property type="project" value="InterPro"/>
</dbReference>
<evidence type="ECO:0000313" key="7">
    <source>
        <dbReference type="Proteomes" id="UP000307164"/>
    </source>
</evidence>
<reference evidence="8" key="2">
    <citation type="submission" date="2019-06" db="EMBL/GenBank/DDBJ databases">
        <title>Co-occurence of chitin degradation, pigmentation and bioactivity in marine Pseudoalteromonas.</title>
        <authorList>
            <person name="Sonnenschein E.C."/>
            <person name="Bech P.K."/>
        </authorList>
    </citation>
    <scope>NUCLEOTIDE SEQUENCE [LARGE SCALE GENOMIC DNA]</scope>
    <source>
        <strain evidence="8">S3790</strain>
        <strain evidence="6">S3895</strain>
    </source>
</reference>
<feature type="domain" description="Cytochrome c" evidence="4">
    <location>
        <begin position="42"/>
        <end position="214"/>
    </location>
</feature>
<accession>A0A5S3VCA7</accession>
<dbReference type="PROSITE" id="PS51257">
    <property type="entry name" value="PROKAR_LIPOPROTEIN"/>
    <property type="match status" value="1"/>
</dbReference>
<dbReference type="AlphaFoldDB" id="A0A5S3VCA7"/>
<protein>
    <submittedName>
        <fullName evidence="5">9-hexadecenoic acid cis-trans isomerase</fullName>
    </submittedName>
</protein>
<evidence type="ECO:0000313" key="8">
    <source>
        <dbReference type="Proteomes" id="UP000307217"/>
    </source>
</evidence>
<comment type="caution">
    <text evidence="5">The sequence shown here is derived from an EMBL/GenBank/DDBJ whole genome shotgun (WGS) entry which is preliminary data.</text>
</comment>
<keyword evidence="3" id="KW-0349">Heme</keyword>
<dbReference type="EMBL" id="PNBW01000106">
    <property type="protein sequence ID" value="TMO71437.1"/>
    <property type="molecule type" value="Genomic_DNA"/>
</dbReference>
<keyword evidence="2 3" id="KW-0408">Iron</keyword>
<proteinExistence type="predicted"/>
<evidence type="ECO:0000313" key="5">
    <source>
        <dbReference type="EMBL" id="TMO69731.1"/>
    </source>
</evidence>
<dbReference type="GO" id="GO:0009055">
    <property type="term" value="F:electron transfer activity"/>
    <property type="evidence" value="ECO:0007669"/>
    <property type="project" value="InterPro"/>
</dbReference>
<keyword evidence="7" id="KW-1185">Reference proteome</keyword>
<dbReference type="Pfam" id="PF06934">
    <property type="entry name" value="CTI"/>
    <property type="match status" value="1"/>
</dbReference>